<dbReference type="OrthoDB" id="1663931at2"/>
<dbReference type="AlphaFoldDB" id="A0A1W2CKB4"/>
<dbReference type="InterPro" id="IPR010921">
    <property type="entry name" value="Trp_repressor/repl_initiator"/>
</dbReference>
<gene>
    <name evidence="3" type="ORF">SAMN04488500_110187</name>
</gene>
<organism evidence="3 4">
    <name type="scientific">Sporomusa malonica</name>
    <dbReference type="NCBI Taxonomy" id="112901"/>
    <lineage>
        <taxon>Bacteria</taxon>
        <taxon>Bacillati</taxon>
        <taxon>Bacillota</taxon>
        <taxon>Negativicutes</taxon>
        <taxon>Selenomonadales</taxon>
        <taxon>Sporomusaceae</taxon>
        <taxon>Sporomusa</taxon>
    </lineage>
</organism>
<dbReference type="Pfam" id="PF13518">
    <property type="entry name" value="HTH_28"/>
    <property type="match status" value="1"/>
</dbReference>
<dbReference type="PANTHER" id="PTHR33795:SF1">
    <property type="entry name" value="INSERTION ELEMENT IS150 PROTEIN INSJ"/>
    <property type="match status" value="1"/>
</dbReference>
<dbReference type="GO" id="GO:0043565">
    <property type="term" value="F:sequence-specific DNA binding"/>
    <property type="evidence" value="ECO:0007669"/>
    <property type="project" value="InterPro"/>
</dbReference>
<dbReference type="InterPro" id="IPR052057">
    <property type="entry name" value="IS150/IS1296_orfA-like"/>
</dbReference>
<dbReference type="STRING" id="112901.SAMN04488500_110187"/>
<dbReference type="EMBL" id="FWXI01000010">
    <property type="protein sequence ID" value="SMC85068.1"/>
    <property type="molecule type" value="Genomic_DNA"/>
</dbReference>
<accession>A0A1W2CKB4</accession>
<dbReference type="Proteomes" id="UP000192738">
    <property type="component" value="Unassembled WGS sequence"/>
</dbReference>
<feature type="domain" description="Insertion element IS150 protein InsJ-like helix-turn-helix" evidence="2">
    <location>
        <begin position="11"/>
        <end position="59"/>
    </location>
</feature>
<comment type="similarity">
    <text evidence="1">Belongs to the IS150/IS1296 orfA family.</text>
</comment>
<sequence length="94" mass="10877">MPKKSRYSSAEKLAIIHEFEQGESSQRSVADKYNVDSTTIKRWIHRLKHHGIEGLEDRSQNQSYSVELKLSAVHEFLSGESSQKEIIEKYKILS</sequence>
<evidence type="ECO:0000313" key="4">
    <source>
        <dbReference type="Proteomes" id="UP000192738"/>
    </source>
</evidence>
<dbReference type="InterPro" id="IPR036388">
    <property type="entry name" value="WH-like_DNA-bd_sf"/>
</dbReference>
<reference evidence="3 4" key="1">
    <citation type="submission" date="2017-04" db="EMBL/GenBank/DDBJ databases">
        <authorList>
            <person name="Afonso C.L."/>
            <person name="Miller P.J."/>
            <person name="Scott M.A."/>
            <person name="Spackman E."/>
            <person name="Goraichik I."/>
            <person name="Dimitrov K.M."/>
            <person name="Suarez D.L."/>
            <person name="Swayne D.E."/>
        </authorList>
    </citation>
    <scope>NUCLEOTIDE SEQUENCE [LARGE SCALE GENOMIC DNA]</scope>
    <source>
        <strain evidence="3 4">DSM 5090</strain>
    </source>
</reference>
<evidence type="ECO:0000259" key="2">
    <source>
        <dbReference type="Pfam" id="PF13518"/>
    </source>
</evidence>
<dbReference type="PANTHER" id="PTHR33795">
    <property type="entry name" value="INSERTION ELEMENT IS150 PROTEIN INSJ"/>
    <property type="match status" value="1"/>
</dbReference>
<protein>
    <submittedName>
        <fullName evidence="3">Transposase and inactivated derivatives</fullName>
    </submittedName>
</protein>
<name>A0A1W2CKB4_9FIRM</name>
<proteinExistence type="inferred from homology"/>
<evidence type="ECO:0000313" key="3">
    <source>
        <dbReference type="EMBL" id="SMC85068.1"/>
    </source>
</evidence>
<feature type="non-terminal residue" evidence="3">
    <location>
        <position position="94"/>
    </location>
</feature>
<dbReference type="Gene3D" id="1.10.10.10">
    <property type="entry name" value="Winged helix-like DNA-binding domain superfamily/Winged helix DNA-binding domain"/>
    <property type="match status" value="1"/>
</dbReference>
<evidence type="ECO:0000256" key="1">
    <source>
        <dbReference type="ARBA" id="ARBA00038232"/>
    </source>
</evidence>
<dbReference type="RefSeq" id="WP_139796247.1">
    <property type="nucleotide sequence ID" value="NZ_FWXI01000010.1"/>
</dbReference>
<dbReference type="SUPFAM" id="SSF48295">
    <property type="entry name" value="TrpR-like"/>
    <property type="match status" value="2"/>
</dbReference>
<dbReference type="InterPro" id="IPR055247">
    <property type="entry name" value="InsJ-like_HTH"/>
</dbReference>
<keyword evidence="4" id="KW-1185">Reference proteome</keyword>